<sequence length="120" mass="12909">MPKETFVTTKGKPVGAVHIGWTVANERLASYMFQSSQQPSSLHTAAQGTVQGLLHPLHQILNWIVSGGEAHHRSRFCEHGESFSNSPVADETLVHLMSSLILCACTPPLSAVLSPSNPPL</sequence>
<name>A0A1A7WEC5_9TELE</name>
<reference evidence="1" key="1">
    <citation type="submission" date="2016-05" db="EMBL/GenBank/DDBJ databases">
        <authorList>
            <person name="Lavstsen T."/>
            <person name="Jespersen J.S."/>
        </authorList>
    </citation>
    <scope>NUCLEOTIDE SEQUENCE</scope>
    <source>
        <tissue evidence="1">Brain</tissue>
    </source>
</reference>
<dbReference type="AlphaFoldDB" id="A0A1A7WEC5"/>
<organism evidence="1">
    <name type="scientific">Iconisemion striatum</name>
    <dbReference type="NCBI Taxonomy" id="60296"/>
    <lineage>
        <taxon>Eukaryota</taxon>
        <taxon>Metazoa</taxon>
        <taxon>Chordata</taxon>
        <taxon>Craniata</taxon>
        <taxon>Vertebrata</taxon>
        <taxon>Euteleostomi</taxon>
        <taxon>Actinopterygii</taxon>
        <taxon>Neopterygii</taxon>
        <taxon>Teleostei</taxon>
        <taxon>Neoteleostei</taxon>
        <taxon>Acanthomorphata</taxon>
        <taxon>Ovalentaria</taxon>
        <taxon>Atherinomorphae</taxon>
        <taxon>Cyprinodontiformes</taxon>
        <taxon>Nothobranchiidae</taxon>
        <taxon>Iconisemion</taxon>
    </lineage>
</organism>
<proteinExistence type="predicted"/>
<evidence type="ECO:0000313" key="1">
    <source>
        <dbReference type="EMBL" id="SBP04347.1"/>
    </source>
</evidence>
<accession>A0A1A7WEC5</accession>
<dbReference type="EMBL" id="HADX01005881">
    <property type="protein sequence ID" value="SBP28113.1"/>
    <property type="molecule type" value="Transcribed_RNA"/>
</dbReference>
<reference evidence="1" key="2">
    <citation type="submission" date="2016-06" db="EMBL/GenBank/DDBJ databases">
        <title>The genome of a short-lived fish provides insights into sex chromosome evolution and the genetic control of aging.</title>
        <authorList>
            <person name="Reichwald K."/>
            <person name="Felder M."/>
            <person name="Petzold A."/>
            <person name="Koch P."/>
            <person name="Groth M."/>
            <person name="Platzer M."/>
        </authorList>
    </citation>
    <scope>NUCLEOTIDE SEQUENCE</scope>
    <source>
        <tissue evidence="1">Brain</tissue>
    </source>
</reference>
<gene>
    <name evidence="1" type="primary">EFNA5B</name>
</gene>
<protein>
    <submittedName>
        <fullName evidence="1">Ephrin A5b</fullName>
    </submittedName>
</protein>
<dbReference type="EMBL" id="HADW01002947">
    <property type="protein sequence ID" value="SBP04347.1"/>
    <property type="molecule type" value="Transcribed_RNA"/>
</dbReference>